<keyword evidence="1" id="KW-0175">Coiled coil</keyword>
<protein>
    <submittedName>
        <fullName evidence="3">Uncharacterized protein</fullName>
    </submittedName>
</protein>
<feature type="coiled-coil region" evidence="1">
    <location>
        <begin position="270"/>
        <end position="297"/>
    </location>
</feature>
<feature type="compositionally biased region" description="Basic residues" evidence="2">
    <location>
        <begin position="951"/>
        <end position="970"/>
    </location>
</feature>
<keyword evidence="4" id="KW-1185">Reference proteome</keyword>
<feature type="coiled-coil region" evidence="1">
    <location>
        <begin position="363"/>
        <end position="390"/>
    </location>
</feature>
<gene>
    <name evidence="3" type="ORF">MOQ_000041</name>
</gene>
<evidence type="ECO:0000313" key="4">
    <source>
        <dbReference type="Proteomes" id="UP000007350"/>
    </source>
</evidence>
<dbReference type="OrthoDB" id="272790at2759"/>
<reference evidence="3 4" key="1">
    <citation type="journal article" date="2012" name="BMC Genomics">
        <title>Comparative genomic analysis of human infective Trypanosoma cruzi lineages with the bat-restricted subspecies T. cruzi marinkellei.</title>
        <authorList>
            <person name="Franzen O."/>
            <person name="Talavera-Lopez C."/>
            <person name="Ochaya S."/>
            <person name="Butler C.E."/>
            <person name="Messenger L.A."/>
            <person name="Lewis M.D."/>
            <person name="Llewellyn M.S."/>
            <person name="Marinkelle C.J."/>
            <person name="Tyler K.M."/>
            <person name="Miles M.A."/>
            <person name="Andersson B."/>
        </authorList>
    </citation>
    <scope>NUCLEOTIDE SEQUENCE [LARGE SCALE GENOMIC DNA]</scope>
    <source>
        <strain evidence="3 4">B7</strain>
    </source>
</reference>
<evidence type="ECO:0000256" key="1">
    <source>
        <dbReference type="SAM" id="Coils"/>
    </source>
</evidence>
<feature type="coiled-coil region" evidence="1">
    <location>
        <begin position="170"/>
        <end position="230"/>
    </location>
</feature>
<dbReference type="AlphaFoldDB" id="K2PFH6"/>
<name>K2PFH6_TRYCR</name>
<feature type="compositionally biased region" description="Gly residues" evidence="2">
    <location>
        <begin position="48"/>
        <end position="57"/>
    </location>
</feature>
<accession>K2PFH6</accession>
<proteinExistence type="predicted"/>
<evidence type="ECO:0000256" key="2">
    <source>
        <dbReference type="SAM" id="MobiDB-lite"/>
    </source>
</evidence>
<dbReference type="Proteomes" id="UP000007350">
    <property type="component" value="Unassembled WGS sequence"/>
</dbReference>
<evidence type="ECO:0000313" key="3">
    <source>
        <dbReference type="EMBL" id="EKF39727.1"/>
    </source>
</evidence>
<organism evidence="3 4">
    <name type="scientific">Trypanosoma cruzi marinkellei</name>
    <dbReference type="NCBI Taxonomy" id="85056"/>
    <lineage>
        <taxon>Eukaryota</taxon>
        <taxon>Discoba</taxon>
        <taxon>Euglenozoa</taxon>
        <taxon>Kinetoplastea</taxon>
        <taxon>Metakinetoplastina</taxon>
        <taxon>Trypanosomatida</taxon>
        <taxon>Trypanosomatidae</taxon>
        <taxon>Trypanosoma</taxon>
        <taxon>Schizotrypanum</taxon>
    </lineage>
</organism>
<comment type="caution">
    <text evidence="3">The sequence shown here is derived from an EMBL/GenBank/DDBJ whole genome shotgun (WGS) entry which is preliminary data.</text>
</comment>
<dbReference type="EMBL" id="AHKC01000146">
    <property type="protein sequence ID" value="EKF39727.1"/>
    <property type="molecule type" value="Genomic_DNA"/>
</dbReference>
<sequence length="1061" mass="119628">MEFLDLPFVGDLNDGHGRGFVPTGSRLAAEFRRNRTTPLAALKPCTSRGGGGGGGGTLPISPSRKQKEVYMDFPHPPAGMSSGGGGGGETPTATPVFHRKAGGDIFKGKSAVYKEKIQQIESFLSVNCARHVPEPQRGHNIRKALDDLSRLEPSISGVILSVRRYLNELLTTMESTQESLRSEIRNLEERTFKKCEDVFESRFLQLLKDKKKAETTIKSLRDEVLKLRIERDDTLMKAKETVMIRLNDCERKEDEFRSFRKLISSVFKTNEGLVNRVDDLEALLRKHRIEIPRVNEDLYAYNKPRGEAASSRRDSDGIKKIGDQVSLDFMYASREEMNLARLSLQRELLNSAFDDRTAYRLQVNGLRHENADLHTQIDALQNQIMGLERYIHEKRFLFSGTDGNEAPLTPRPRDVPFTIQTDLGIDLRNSTARIVAELAALGTNLKHQLNSAVMTLRQLSSAVDWMEDETMLKIADEANVRGALPTFPTSTWAIIPHFLRTHIEPDVPNLRWSETDIAFLLFGLFSHYSSLKKACRTFRDSKMLAPRQFKLFERCQNPMVRLDASLTELQRDENCVPFGYVVSYFISNVLLINMADSPYSSLIQPGTLNPSYSISGKNASVEMELTKYAYNIWYAAQRYKEQQPLCRLFTDVLDGRLPVEIFDVMKRVLCFVEGRLRKFDVDGSGSFTYNKLVSSVLKLVADMDVQVGRCAILAVMETFKANETPLVGGRIFLPFILADESVSKKKDSPRNTGNRSIVTTRSTRSYVDREPQGASVFTRFWRRLVIQRYERVYSLMERILGPLVLESQVVIGLFLLPIPIAMQTVRDFDMQRGTMTEETFNLKFPLLSEKVIAMEGKSFLPSGLKGGEAACLTNEYGKLLTKNKTTLQYMISLEEVLNTTLGSVPLLSRSMHFPAHEEVERTEPKETSTEIPVLEKTITSLGNTTVTKKSSSPKRKRAKTKANAKSKTKRTTPDGKKEAVKKKSVVEEPVREIIPSEMTVSSDKEMAEWYGFCAALRQSVLKFPEAIFSDGTFQGERLHFSGKSTEISGSLDEELSADNSP</sequence>
<feature type="region of interest" description="Disordered" evidence="2">
    <location>
        <begin position="942"/>
        <end position="983"/>
    </location>
</feature>
<feature type="region of interest" description="Disordered" evidence="2">
    <location>
        <begin position="41"/>
        <end position="60"/>
    </location>
</feature>